<comment type="similarity">
    <text evidence="1 5">Belongs to the FlgD family.</text>
</comment>
<comment type="caution">
    <text evidence="8">The sequence shown here is derived from an EMBL/GenBank/DDBJ whole genome shotgun (WGS) entry which is preliminary data.</text>
</comment>
<protein>
    <recommendedName>
        <fullName evidence="2 5">Basal-body rod modification protein FlgD</fullName>
    </recommendedName>
</protein>
<dbReference type="Proteomes" id="UP000765160">
    <property type="component" value="Unassembled WGS sequence"/>
</dbReference>
<evidence type="ECO:0000313" key="9">
    <source>
        <dbReference type="Proteomes" id="UP000765160"/>
    </source>
</evidence>
<evidence type="ECO:0000256" key="6">
    <source>
        <dbReference type="SAM" id="MobiDB-lite"/>
    </source>
</evidence>
<dbReference type="Pfam" id="PF03963">
    <property type="entry name" value="FlgD"/>
    <property type="match status" value="1"/>
</dbReference>
<evidence type="ECO:0000313" key="8">
    <source>
        <dbReference type="EMBL" id="NKE43314.1"/>
    </source>
</evidence>
<evidence type="ECO:0000256" key="4">
    <source>
        <dbReference type="ARBA" id="ARBA00024746"/>
    </source>
</evidence>
<name>A0ABX1ETS8_9PROT</name>
<keyword evidence="3 5" id="KW-1005">Bacterial flagellum biogenesis</keyword>
<sequence>MSTTTSTTSTSTSTSGTATGTGAGTAASAARGIAGDMQSFLLLLTTQLRNQDPTQPMDATQFTQQLAQFAGVEQQIATNQHMETLLGLQRASALVSATPMVGRQAEIASSRVALKDGQVQEIRLPEIAAANGANRARIVVTNAAGAVLREVVQPLGTTATGWSWDGMDQQGRKAADGSYSFSVTGIDAEGAARGALPSLIAGTITGVSQDSTTVQLAIGGLTVGVEALRRLQ</sequence>
<evidence type="ECO:0000256" key="5">
    <source>
        <dbReference type="RuleBase" id="RU362076"/>
    </source>
</evidence>
<proteinExistence type="inferred from homology"/>
<dbReference type="InterPro" id="IPR025965">
    <property type="entry name" value="FlgD/Vpr_Ig-like"/>
</dbReference>
<keyword evidence="8" id="KW-0282">Flagellum</keyword>
<dbReference type="Gene3D" id="2.30.30.910">
    <property type="match status" value="1"/>
</dbReference>
<dbReference type="Gene3D" id="2.60.40.4070">
    <property type="match status" value="1"/>
</dbReference>
<evidence type="ECO:0000259" key="7">
    <source>
        <dbReference type="Pfam" id="PF13860"/>
    </source>
</evidence>
<keyword evidence="9" id="KW-1185">Reference proteome</keyword>
<keyword evidence="8" id="KW-0966">Cell projection</keyword>
<accession>A0ABX1ETS8</accession>
<comment type="function">
    <text evidence="4 5">Required for flagellar hook formation. May act as a scaffolding protein.</text>
</comment>
<organism evidence="8 9">
    <name type="scientific">Falsiroseomonas frigidaquae</name>
    <dbReference type="NCBI Taxonomy" id="487318"/>
    <lineage>
        <taxon>Bacteria</taxon>
        <taxon>Pseudomonadati</taxon>
        <taxon>Pseudomonadota</taxon>
        <taxon>Alphaproteobacteria</taxon>
        <taxon>Acetobacterales</taxon>
        <taxon>Roseomonadaceae</taxon>
        <taxon>Falsiroseomonas</taxon>
    </lineage>
</organism>
<dbReference type="Pfam" id="PF13860">
    <property type="entry name" value="FlgD_ig"/>
    <property type="match status" value="1"/>
</dbReference>
<evidence type="ECO:0000256" key="2">
    <source>
        <dbReference type="ARBA" id="ARBA00016013"/>
    </source>
</evidence>
<evidence type="ECO:0000256" key="1">
    <source>
        <dbReference type="ARBA" id="ARBA00010577"/>
    </source>
</evidence>
<evidence type="ECO:0000256" key="3">
    <source>
        <dbReference type="ARBA" id="ARBA00022795"/>
    </source>
</evidence>
<dbReference type="EMBL" id="JAAVTX010000001">
    <property type="protein sequence ID" value="NKE43314.1"/>
    <property type="molecule type" value="Genomic_DNA"/>
</dbReference>
<reference evidence="8 9" key="1">
    <citation type="submission" date="2020-03" db="EMBL/GenBank/DDBJ databases">
        <title>Roseomonas selenitidurans sp. nov. isolated from soil.</title>
        <authorList>
            <person name="Liu H."/>
        </authorList>
    </citation>
    <scope>NUCLEOTIDE SEQUENCE [LARGE SCALE GENOMIC DNA]</scope>
    <source>
        <strain evidence="8 9">JCM 15073</strain>
    </source>
</reference>
<dbReference type="InterPro" id="IPR005648">
    <property type="entry name" value="FlgD"/>
</dbReference>
<keyword evidence="8" id="KW-0969">Cilium</keyword>
<feature type="region of interest" description="Disordered" evidence="6">
    <location>
        <begin position="1"/>
        <end position="24"/>
    </location>
</feature>
<gene>
    <name evidence="8" type="ORF">HB662_00890</name>
</gene>
<dbReference type="RefSeq" id="WP_168046226.1">
    <property type="nucleotide sequence ID" value="NZ_JAATJR010000001.1"/>
</dbReference>
<feature type="domain" description="FlgD/Vpr Ig-like" evidence="7">
    <location>
        <begin position="128"/>
        <end position="186"/>
    </location>
</feature>